<evidence type="ECO:0000313" key="2">
    <source>
        <dbReference type="EMBL" id="PWK54902.1"/>
    </source>
</evidence>
<protein>
    <submittedName>
        <fullName evidence="2">Uncharacterized protein</fullName>
    </submittedName>
</protein>
<keyword evidence="3" id="KW-1185">Reference proteome</keyword>
<feature type="region of interest" description="Disordered" evidence="1">
    <location>
        <begin position="438"/>
        <end position="463"/>
    </location>
</feature>
<gene>
    <name evidence="2" type="ORF">C7455_1229</name>
</gene>
<reference evidence="2 3" key="1">
    <citation type="submission" date="2018-05" db="EMBL/GenBank/DDBJ databases">
        <title>Genomic Encyclopedia of Type Strains, Phase IV (KMG-IV): sequencing the most valuable type-strain genomes for metagenomic binning, comparative biology and taxonomic classification.</title>
        <authorList>
            <person name="Goeker M."/>
        </authorList>
    </citation>
    <scope>NUCLEOTIDE SEQUENCE [LARGE SCALE GENOMIC DNA]</scope>
    <source>
        <strain evidence="2 3">DSM 16097</strain>
    </source>
</reference>
<name>A0A316G2L0_9RHOB</name>
<accession>A0A316G2L0</accession>
<dbReference type="EMBL" id="QGGW01000022">
    <property type="protein sequence ID" value="PWK54902.1"/>
    <property type="molecule type" value="Genomic_DNA"/>
</dbReference>
<comment type="caution">
    <text evidence="2">The sequence shown here is derived from an EMBL/GenBank/DDBJ whole genome shotgun (WGS) entry which is preliminary data.</text>
</comment>
<feature type="compositionally biased region" description="Polar residues" evidence="1">
    <location>
        <begin position="141"/>
        <end position="159"/>
    </location>
</feature>
<dbReference type="AlphaFoldDB" id="A0A316G2L0"/>
<organism evidence="2 3">
    <name type="scientific">Roseicyclus mahoneyensis</name>
    <dbReference type="NCBI Taxonomy" id="164332"/>
    <lineage>
        <taxon>Bacteria</taxon>
        <taxon>Pseudomonadati</taxon>
        <taxon>Pseudomonadota</taxon>
        <taxon>Alphaproteobacteria</taxon>
        <taxon>Rhodobacterales</taxon>
        <taxon>Roseobacteraceae</taxon>
        <taxon>Roseicyclus</taxon>
    </lineage>
</organism>
<evidence type="ECO:0000256" key="1">
    <source>
        <dbReference type="SAM" id="MobiDB-lite"/>
    </source>
</evidence>
<dbReference type="Proteomes" id="UP000245708">
    <property type="component" value="Unassembled WGS sequence"/>
</dbReference>
<feature type="region of interest" description="Disordered" evidence="1">
    <location>
        <begin position="141"/>
        <end position="238"/>
    </location>
</feature>
<feature type="compositionally biased region" description="Low complexity" evidence="1">
    <location>
        <begin position="229"/>
        <end position="238"/>
    </location>
</feature>
<dbReference type="RefSeq" id="WP_146200061.1">
    <property type="nucleotide sequence ID" value="NZ_QGGW01000022.1"/>
</dbReference>
<evidence type="ECO:0000313" key="3">
    <source>
        <dbReference type="Proteomes" id="UP000245708"/>
    </source>
</evidence>
<proteinExistence type="predicted"/>
<sequence length="747" mass="78865">MNIQGHLHFGEKVLRCVPAEKLLKGYSDELDLEDRSVGFRVRLFGARIRKSELKARVCLVFPSHLVLPSGAVEANSGDDPPTASGTSEEVFLLSAFGEPALSNLAVSRSAFDAILQFAVSHGLVPVALTFPIPDSPDTVTVPWTDSIGSISDPSSQGTESADGMFSKRPSSVPKRDPYQAHSESNTWNSLEEGRGKNDLGIEPSPGSALPPALARELGKGKWQRPTRPAAPAASVGSSPIPYATSRSVASPIQFGPSSFNQVLSGLVARLNFAASIASGLERLRVYGMQLAQDGRHVWWRTTLLTKSLASRLDWFFRARIAAFGPSLRQRADEAVSVSLDRYGLLVRSLKRKGRGIVEAIPRRRLTGSVIAISALALTVGVALTVPYAMNVVAPDPVVSADLDPIVIGDLNSSSATARLDLDGAPGDVAVVLTAPQSPVRVQETTPESRIETDYPDPAAPSTLPEREREQVAALDAATEAPVLVAAPITQFRPGRLPTPQMPLAAPEMTNPVMGRADGSPARPPMQLVEGPQMDLAPQVGFVGSGGPIRETRVRETAVPIEGTLTVEVAVADVVQPPVSRVPVPRSMSSSSALTDSGILVARPVDDASTDIGPMRVILTAGAAVSSPATRPEMRPAVWPVSAAPRNTPVAASLASVVQPERVGVPPPASIVETILPPVSIAAPSLNIRVLAIVGSDTARQALVQTAANRTQVLSVGSTGGGWRVLGIQRDGILMLHDGREQFLPIQR</sequence>
<feature type="compositionally biased region" description="Low complexity" evidence="1">
    <location>
        <begin position="203"/>
        <end position="214"/>
    </location>
</feature>